<dbReference type="EMBL" id="CP041217">
    <property type="protein sequence ID" value="QDH22434.1"/>
    <property type="molecule type" value="Genomic_DNA"/>
</dbReference>
<accession>A0A4Y6UZ73</accession>
<dbReference type="GO" id="GO:0071281">
    <property type="term" value="P:cellular response to iron ion"/>
    <property type="evidence" value="ECO:0007669"/>
    <property type="project" value="TreeGrafter"/>
</dbReference>
<sequence>MTHENNDKQTGAVLIRGRKFLLTGVSALLLAVGLAACGSRTAEAPQPAPNESQAAGQAAAPADSSQAADAARQTSYPLTLTDATGTEVTFESAPKRIVSLAPSETESLFALGLDEQIVGVSDNDDYPEAAQSKPKMGGFELNTEAIVAAQPDIVFTADLTDDATVESLRGLGLTVFKFNPDTLEDVMTDIATYGEIVDRQSAAKAVTDKMRAGIEQVRTAAASIAEDERKTVYLEFSPGWTVGTGEFMHELIETSGAVNAAADTQGWSEVDAEAIIAANPDVVLYSKLSVDPKTIKERSGWQQLTAIRENRLVAIDDNLVSRPGPRLSEGLIAVFDAIYPDKRQ</sequence>
<protein>
    <submittedName>
        <fullName evidence="5">ABC transporter substrate-binding protein</fullName>
    </submittedName>
</protein>
<evidence type="ECO:0000313" key="5">
    <source>
        <dbReference type="EMBL" id="QDH22434.1"/>
    </source>
</evidence>
<organism evidence="5 6">
    <name type="scientific">Saccharibacillus brassicae</name>
    <dbReference type="NCBI Taxonomy" id="2583377"/>
    <lineage>
        <taxon>Bacteria</taxon>
        <taxon>Bacillati</taxon>
        <taxon>Bacillota</taxon>
        <taxon>Bacilli</taxon>
        <taxon>Bacillales</taxon>
        <taxon>Paenibacillaceae</taxon>
        <taxon>Saccharibacillus</taxon>
    </lineage>
</organism>
<name>A0A4Y6UZ73_SACBS</name>
<dbReference type="InterPro" id="IPR050902">
    <property type="entry name" value="ABC_Transporter_SBP"/>
</dbReference>
<dbReference type="Pfam" id="PF01497">
    <property type="entry name" value="Peripla_BP_2"/>
    <property type="match status" value="1"/>
</dbReference>
<dbReference type="Proteomes" id="UP000316968">
    <property type="component" value="Chromosome"/>
</dbReference>
<proteinExistence type="inferred from homology"/>
<dbReference type="KEGG" id="saca:FFV09_17260"/>
<dbReference type="PANTHER" id="PTHR30535">
    <property type="entry name" value="VITAMIN B12-BINDING PROTEIN"/>
    <property type="match status" value="1"/>
</dbReference>
<feature type="region of interest" description="Disordered" evidence="3">
    <location>
        <begin position="41"/>
        <end position="73"/>
    </location>
</feature>
<dbReference type="AlphaFoldDB" id="A0A4Y6UZ73"/>
<comment type="similarity">
    <text evidence="1">Belongs to the bacterial solute-binding protein 8 family.</text>
</comment>
<dbReference type="PANTHER" id="PTHR30535:SF34">
    <property type="entry name" value="MOLYBDATE-BINDING PROTEIN MOLA"/>
    <property type="match status" value="1"/>
</dbReference>
<evidence type="ECO:0000256" key="1">
    <source>
        <dbReference type="ARBA" id="ARBA00008814"/>
    </source>
</evidence>
<evidence type="ECO:0000256" key="3">
    <source>
        <dbReference type="SAM" id="MobiDB-lite"/>
    </source>
</evidence>
<feature type="compositionally biased region" description="Low complexity" evidence="3">
    <location>
        <begin position="52"/>
        <end position="71"/>
    </location>
</feature>
<dbReference type="InterPro" id="IPR002491">
    <property type="entry name" value="ABC_transptr_periplasmic_BD"/>
</dbReference>
<feature type="domain" description="Fe/B12 periplasmic-binding" evidence="4">
    <location>
        <begin position="96"/>
        <end position="342"/>
    </location>
</feature>
<keyword evidence="6" id="KW-1185">Reference proteome</keyword>
<dbReference type="Gene3D" id="3.40.50.1980">
    <property type="entry name" value="Nitrogenase molybdenum iron protein domain"/>
    <property type="match status" value="2"/>
</dbReference>
<evidence type="ECO:0000256" key="2">
    <source>
        <dbReference type="ARBA" id="ARBA00022729"/>
    </source>
</evidence>
<evidence type="ECO:0000259" key="4">
    <source>
        <dbReference type="PROSITE" id="PS50983"/>
    </source>
</evidence>
<dbReference type="OrthoDB" id="356537at2"/>
<dbReference type="InterPro" id="IPR054828">
    <property type="entry name" value="Vit_B12_bind_prot"/>
</dbReference>
<dbReference type="SUPFAM" id="SSF53807">
    <property type="entry name" value="Helical backbone' metal receptor"/>
    <property type="match status" value="1"/>
</dbReference>
<dbReference type="RefSeq" id="WP_141448976.1">
    <property type="nucleotide sequence ID" value="NZ_CP041217.1"/>
</dbReference>
<dbReference type="PROSITE" id="PS50983">
    <property type="entry name" value="FE_B12_PBP"/>
    <property type="match status" value="1"/>
</dbReference>
<reference evidence="5 6" key="1">
    <citation type="submission" date="2019-06" db="EMBL/GenBank/DDBJ databases">
        <title>Saccharibacillus brassicae sp. nov., an endophytic bacterium isolated from Chinese cabbage seeds (Brassica pekinensis).</title>
        <authorList>
            <person name="Jiang L."/>
            <person name="Lee J."/>
            <person name="Kim S.W."/>
        </authorList>
    </citation>
    <scope>NUCLEOTIDE SEQUENCE [LARGE SCALE GENOMIC DNA]</scope>
    <source>
        <strain evidence="6">KCTC 43072 / ATSA2</strain>
    </source>
</reference>
<dbReference type="NCBIfam" id="NF038402">
    <property type="entry name" value="TroA_like"/>
    <property type="match status" value="1"/>
</dbReference>
<evidence type="ECO:0000313" key="6">
    <source>
        <dbReference type="Proteomes" id="UP000316968"/>
    </source>
</evidence>
<keyword evidence="2" id="KW-0732">Signal</keyword>
<gene>
    <name evidence="5" type="ORF">FFV09_17260</name>
</gene>